<organism evidence="6 7">
    <name type="scientific">Mobilicoccus pelagius NBRC 104925</name>
    <dbReference type="NCBI Taxonomy" id="1089455"/>
    <lineage>
        <taxon>Bacteria</taxon>
        <taxon>Bacillati</taxon>
        <taxon>Actinomycetota</taxon>
        <taxon>Actinomycetes</taxon>
        <taxon>Micrococcales</taxon>
        <taxon>Dermatophilaceae</taxon>
        <taxon>Mobilicoccus</taxon>
    </lineage>
</organism>
<comment type="caution">
    <text evidence="6">The sequence shown here is derived from an EMBL/GenBank/DDBJ whole genome shotgun (WGS) entry which is preliminary data.</text>
</comment>
<dbReference type="GO" id="GO:0030246">
    <property type="term" value="F:carbohydrate binding"/>
    <property type="evidence" value="ECO:0007669"/>
    <property type="project" value="InterPro"/>
</dbReference>
<evidence type="ECO:0000313" key="7">
    <source>
        <dbReference type="Proteomes" id="UP000004367"/>
    </source>
</evidence>
<evidence type="ECO:0000256" key="1">
    <source>
        <dbReference type="ARBA" id="ARBA00010466"/>
    </source>
</evidence>
<evidence type="ECO:0000259" key="5">
    <source>
        <dbReference type="Pfam" id="PF04198"/>
    </source>
</evidence>
<keyword evidence="3" id="KW-0238">DNA-binding</keyword>
<dbReference type="EMBL" id="BAFE01000089">
    <property type="protein sequence ID" value="GAB49463.1"/>
    <property type="molecule type" value="Genomic_DNA"/>
</dbReference>
<dbReference type="GO" id="GO:0003677">
    <property type="term" value="F:DNA binding"/>
    <property type="evidence" value="ECO:0007669"/>
    <property type="project" value="UniProtKB-KW"/>
</dbReference>
<name>H5UUQ5_9MICO</name>
<dbReference type="eggNOG" id="COG2390">
    <property type="taxonomic scope" value="Bacteria"/>
</dbReference>
<evidence type="ECO:0000256" key="4">
    <source>
        <dbReference type="ARBA" id="ARBA00023163"/>
    </source>
</evidence>
<keyword evidence="4" id="KW-0804">Transcription</keyword>
<dbReference type="InterPro" id="IPR007324">
    <property type="entry name" value="Sugar-bd_dom_put"/>
</dbReference>
<dbReference type="PANTHER" id="PTHR34294:SF1">
    <property type="entry name" value="TRANSCRIPTIONAL REGULATOR LSRR"/>
    <property type="match status" value="1"/>
</dbReference>
<keyword evidence="7" id="KW-1185">Reference proteome</keyword>
<dbReference type="Gene3D" id="3.40.50.1360">
    <property type="match status" value="1"/>
</dbReference>
<dbReference type="InterPro" id="IPR051054">
    <property type="entry name" value="SorC_transcr_regulators"/>
</dbReference>
<dbReference type="RefSeq" id="WP_009483306.1">
    <property type="nucleotide sequence ID" value="NZ_BAFE01000089.1"/>
</dbReference>
<reference evidence="6 7" key="1">
    <citation type="submission" date="2012-02" db="EMBL/GenBank/DDBJ databases">
        <title>Whole genome shotgun sequence of Mobilicoccus pelagius NBRC 104925.</title>
        <authorList>
            <person name="Yoshida Y."/>
            <person name="Hosoyama A."/>
            <person name="Tsuchikane K."/>
            <person name="Katsumata H."/>
            <person name="Yamazaki S."/>
            <person name="Fujita N."/>
        </authorList>
    </citation>
    <scope>NUCLEOTIDE SEQUENCE [LARGE SCALE GENOMIC DNA]</scope>
    <source>
        <strain evidence="6 7">NBRC 104925</strain>
    </source>
</reference>
<proteinExistence type="inferred from homology"/>
<evidence type="ECO:0000256" key="2">
    <source>
        <dbReference type="ARBA" id="ARBA00023015"/>
    </source>
</evidence>
<keyword evidence="2" id="KW-0805">Transcription regulation</keyword>
<dbReference type="Gene3D" id="1.10.10.10">
    <property type="entry name" value="Winged helix-like DNA-binding domain superfamily/Winged helix DNA-binding domain"/>
    <property type="match status" value="1"/>
</dbReference>
<feature type="domain" description="Sugar-binding" evidence="5">
    <location>
        <begin position="72"/>
        <end position="310"/>
    </location>
</feature>
<protein>
    <submittedName>
        <fullName evidence="6">Putative deoxyribonucleoside regulator</fullName>
    </submittedName>
</protein>
<dbReference type="OrthoDB" id="186585at2"/>
<dbReference type="SUPFAM" id="SSF100950">
    <property type="entry name" value="NagB/RpiA/CoA transferase-like"/>
    <property type="match status" value="1"/>
</dbReference>
<gene>
    <name evidence="6" type="ORF">MOPEL_130_00700</name>
</gene>
<dbReference type="STRING" id="1089455.MOPEL_130_00700"/>
<dbReference type="InterPro" id="IPR036388">
    <property type="entry name" value="WH-like_DNA-bd_sf"/>
</dbReference>
<dbReference type="Pfam" id="PF04198">
    <property type="entry name" value="Sugar-bind"/>
    <property type="match status" value="1"/>
</dbReference>
<evidence type="ECO:0000313" key="6">
    <source>
        <dbReference type="EMBL" id="GAB49463.1"/>
    </source>
</evidence>
<dbReference type="AlphaFoldDB" id="H5UUQ5"/>
<dbReference type="Proteomes" id="UP000004367">
    <property type="component" value="Unassembled WGS sequence"/>
</dbReference>
<evidence type="ECO:0000256" key="3">
    <source>
        <dbReference type="ARBA" id="ARBA00023125"/>
    </source>
</evidence>
<accession>H5UUQ5</accession>
<sequence length="325" mass="34624">MDERELATVAHSYYVVGETMEAIAKRVGVSRSTVSRMLADARERGIVRITIDTPSHDSAGLDRHLAHLGVSAHVVDVREGASPLARLDAVARTAGHLVSSLMGDGDSLGIAWGTTTTAVVDRLPAKPLRDATVVQLNGAASSWTSGIAYAGDLLTRAAAAYDAHAQHFPTPAFFDAPEAKRLLWHEASVRRVLDMHRKLSVALFGVGSLSAELPSHVYTAHYLSPADLAELEAENVVGDVCTVFVREDGTYADIALNDRSSGPTPGLLRSLPRRICVVVGAAKVPALVGVLRSRAVTDLVVDRTTALALVRHLEHRPPLAVRLPG</sequence>
<dbReference type="PANTHER" id="PTHR34294">
    <property type="entry name" value="TRANSCRIPTIONAL REGULATOR-RELATED"/>
    <property type="match status" value="1"/>
</dbReference>
<dbReference type="InterPro" id="IPR037171">
    <property type="entry name" value="NagB/RpiA_transferase-like"/>
</dbReference>
<comment type="similarity">
    <text evidence="1">Belongs to the SorC transcriptional regulatory family.</text>
</comment>